<gene>
    <name evidence="2" type="ORF">O3I_009880</name>
</gene>
<organism evidence="2 3">
    <name type="scientific">Nocardia brasiliensis (strain ATCC 700358 / HUJEG-1)</name>
    <dbReference type="NCBI Taxonomy" id="1133849"/>
    <lineage>
        <taxon>Bacteria</taxon>
        <taxon>Bacillati</taxon>
        <taxon>Actinomycetota</taxon>
        <taxon>Actinomycetes</taxon>
        <taxon>Mycobacteriales</taxon>
        <taxon>Nocardiaceae</taxon>
        <taxon>Nocardia</taxon>
    </lineage>
</organism>
<proteinExistence type="predicted"/>
<evidence type="ECO:0000259" key="1">
    <source>
        <dbReference type="Pfam" id="PF25547"/>
    </source>
</evidence>
<accession>K0EQW7</accession>
<dbReference type="AlphaFoldDB" id="K0EQW7"/>
<dbReference type="Proteomes" id="UP000006304">
    <property type="component" value="Chromosome"/>
</dbReference>
<evidence type="ECO:0000313" key="2">
    <source>
        <dbReference type="EMBL" id="AFT99936.1"/>
    </source>
</evidence>
<name>K0EQW7_NOCB7</name>
<dbReference type="eggNOG" id="ENOG5033JYI">
    <property type="taxonomic scope" value="Bacteria"/>
</dbReference>
<dbReference type="EMBL" id="CP003876">
    <property type="protein sequence ID" value="AFT99936.1"/>
    <property type="molecule type" value="Genomic_DNA"/>
</dbReference>
<sequence length="462" mass="49347">MTTPTVPLIVHRAEEYTSAGEVFGQMSTDTVTTHCALVAVLTAYKGMAGSDSVGTEWAAGYDEAAQLAISMSSKLATACGQTRDLIVVSAYNHQVAEAAANLRELPAPPTPSLWSDPCLPETAPSAAGDGIPEPFGWSFIKDLVGWAWPNGHQDQLNGAKAAWHTASSDFRTVAGAVPSAVGLLANQQSPEIEIGIQTCNTRQTDLNALADVCQGLGDACGEYAHHLDEAHSKILDELKDIAIETVAAEAAFAILAPVTATLSEWVGNVALVARITTKARRIATIIAELAAKAAKIVADVVRPLVQRLKPLVEKIRIWVEAARTKFLGRSGPTALYSRGGALTNREVLEGNIGLTRDMDTIEHYAQLAGIDLRGAKIEILDDADTISYLDFQGAIARTDALGVQLGPAAFQDAETLVRTLAHENVHVRQYAEGKVNSMTRALEDEAYAAEDGFVDIWRRNTQ</sequence>
<dbReference type="STRING" id="1133849.O3I_009880"/>
<dbReference type="Pfam" id="PF25547">
    <property type="entry name" value="WXG100_2"/>
    <property type="match status" value="1"/>
</dbReference>
<evidence type="ECO:0000313" key="3">
    <source>
        <dbReference type="Proteomes" id="UP000006304"/>
    </source>
</evidence>
<keyword evidence="3" id="KW-1185">Reference proteome</keyword>
<dbReference type="KEGG" id="nbr:O3I_009880"/>
<feature type="domain" description="Outer membrane channel protein CpnT-like N-terminal" evidence="1">
    <location>
        <begin position="131"/>
        <end position="261"/>
    </location>
</feature>
<reference evidence="2 3" key="1">
    <citation type="journal article" date="2012" name="J. Bacteriol.">
        <title>Complete genome sequence of Nocardia brasiliensis HUJEG-1.</title>
        <authorList>
            <person name="Vera-Cabrera L."/>
            <person name="Ortiz-Lopez R."/>
            <person name="Elizondo-Gonzalez R."/>
            <person name="Perez-Maya A.A."/>
            <person name="Ocampo-Candiani J."/>
        </authorList>
    </citation>
    <scope>NUCLEOTIDE SEQUENCE [LARGE SCALE GENOMIC DNA]</scope>
    <source>
        <strain evidence="3">ATCC 700358</strain>
    </source>
</reference>
<dbReference type="HOGENOM" id="CLU_582447_0_0_11"/>
<dbReference type="RefSeq" id="WP_014982792.1">
    <property type="nucleotide sequence ID" value="NC_018681.1"/>
</dbReference>
<dbReference type="InterPro" id="IPR057746">
    <property type="entry name" value="CpnT-like_N"/>
</dbReference>
<protein>
    <recommendedName>
        <fullName evidence="1">Outer membrane channel protein CpnT-like N-terminal domain-containing protein</fullName>
    </recommendedName>
</protein>